<dbReference type="Proteomes" id="UP000236394">
    <property type="component" value="Unassembled WGS sequence"/>
</dbReference>
<proteinExistence type="predicted"/>
<accession>A0A2J8B0P5</accession>
<dbReference type="InterPro" id="IPR001173">
    <property type="entry name" value="Glyco_trans_2-like"/>
</dbReference>
<protein>
    <recommendedName>
        <fullName evidence="1">Glycosyltransferase 2-like domain-containing protein</fullName>
    </recommendedName>
</protein>
<reference evidence="3" key="1">
    <citation type="submission" date="2017-04" db="EMBL/GenBank/DDBJ databases">
        <authorList>
            <person name="Bumgarner R.E."/>
            <person name="Fredricks D.N."/>
            <person name="Srinivasan S."/>
        </authorList>
    </citation>
    <scope>NUCLEOTIDE SEQUENCE [LARGE SCALE GENOMIC DNA]</scope>
    <source>
        <strain evidence="3">KA00405</strain>
    </source>
</reference>
<evidence type="ECO:0000259" key="1">
    <source>
        <dbReference type="Pfam" id="PF00535"/>
    </source>
</evidence>
<dbReference type="GO" id="GO:0016758">
    <property type="term" value="F:hexosyltransferase activity"/>
    <property type="evidence" value="ECO:0007669"/>
    <property type="project" value="UniProtKB-ARBA"/>
</dbReference>
<gene>
    <name evidence="2" type="ORF">B7R76_05700</name>
</gene>
<dbReference type="PANTHER" id="PTHR22916">
    <property type="entry name" value="GLYCOSYLTRANSFERASE"/>
    <property type="match status" value="1"/>
</dbReference>
<name>A0A2J8B0P5_9FIRM</name>
<dbReference type="SUPFAM" id="SSF53448">
    <property type="entry name" value="Nucleotide-diphospho-sugar transferases"/>
    <property type="match status" value="1"/>
</dbReference>
<dbReference type="Pfam" id="PF00535">
    <property type="entry name" value="Glycos_transf_2"/>
    <property type="match status" value="1"/>
</dbReference>
<evidence type="ECO:0000313" key="2">
    <source>
        <dbReference type="EMBL" id="PNH18337.1"/>
    </source>
</evidence>
<sequence length="366" mass="41474">MLFSLIIPVWNVEKYLPACFNSLLQQSETDFEVIFVDDGSPDRSAEFIATQIASQRLANFHLLRQANAGAGAARNNGLAAAKGDYVLFVDSDDLLPADALANYKKAVESYPEAVVFYSNFYILASSVPAAPAVPVDPAIPANPTVPAVPADHAVPADQKIPRESTNPEGIKLQPFNLNLPLHQLRGEPQPLPLQAVAPWNKLISRAYLLKHPDIRFPRGLWYEDLEFCLRLQMYAPLWVALPDYNYIYRLRPESAMSSKRLERNRDILTILDRCRTAYAEADLSDKYRSELEAVTAYHGYLSVLTRLYRASADIAVATYEIPLYRNYKKINCPNYLHNSLLSWRQKLLGLLYDLRCGRLLRFFHLI</sequence>
<evidence type="ECO:0000313" key="3">
    <source>
        <dbReference type="Proteomes" id="UP000236394"/>
    </source>
</evidence>
<dbReference type="CDD" id="cd00761">
    <property type="entry name" value="Glyco_tranf_GTA_type"/>
    <property type="match status" value="1"/>
</dbReference>
<dbReference type="Gene3D" id="3.90.550.10">
    <property type="entry name" value="Spore Coat Polysaccharide Biosynthesis Protein SpsA, Chain A"/>
    <property type="match status" value="1"/>
</dbReference>
<dbReference type="RefSeq" id="WP_102892585.1">
    <property type="nucleotide sequence ID" value="NZ_NBZD01000003.1"/>
</dbReference>
<dbReference type="PANTHER" id="PTHR22916:SF3">
    <property type="entry name" value="UDP-GLCNAC:BETAGAL BETA-1,3-N-ACETYLGLUCOSAMINYLTRANSFERASE-LIKE PROTEIN 1"/>
    <property type="match status" value="1"/>
</dbReference>
<dbReference type="InterPro" id="IPR029044">
    <property type="entry name" value="Nucleotide-diphossugar_trans"/>
</dbReference>
<dbReference type="AlphaFoldDB" id="A0A2J8B0P5"/>
<comment type="caution">
    <text evidence="2">The sequence shown here is derived from an EMBL/GenBank/DDBJ whole genome shotgun (WGS) entry which is preliminary data.</text>
</comment>
<feature type="domain" description="Glycosyltransferase 2-like" evidence="1">
    <location>
        <begin position="4"/>
        <end position="123"/>
    </location>
</feature>
<organism evidence="2 3">
    <name type="scientific">Mageeibacillus indolicus</name>
    <dbReference type="NCBI Taxonomy" id="884684"/>
    <lineage>
        <taxon>Bacteria</taxon>
        <taxon>Bacillati</taxon>
        <taxon>Bacillota</taxon>
        <taxon>Clostridia</taxon>
        <taxon>Eubacteriales</taxon>
        <taxon>Oscillospiraceae</taxon>
        <taxon>Mageeibacillus</taxon>
    </lineage>
</organism>
<dbReference type="EMBL" id="NBZD01000003">
    <property type="protein sequence ID" value="PNH18337.1"/>
    <property type="molecule type" value="Genomic_DNA"/>
</dbReference>